<comment type="caution">
    <text evidence="2">The sequence shown here is derived from an EMBL/GenBank/DDBJ whole genome shotgun (WGS) entry which is preliminary data.</text>
</comment>
<dbReference type="EMBL" id="QZDT01000035">
    <property type="protein sequence ID" value="NBJ94309.1"/>
    <property type="molecule type" value="Genomic_DNA"/>
</dbReference>
<keyword evidence="1" id="KW-0812">Transmembrane</keyword>
<dbReference type="RefSeq" id="WP_160561349.1">
    <property type="nucleotide sequence ID" value="NZ_QZDT01000035.1"/>
</dbReference>
<dbReference type="AlphaFoldDB" id="A0A9X5BHU8"/>
<dbReference type="Proteomes" id="UP001154420">
    <property type="component" value="Unassembled WGS sequence"/>
</dbReference>
<proteinExistence type="predicted"/>
<feature type="transmembrane region" description="Helical" evidence="1">
    <location>
        <begin position="45"/>
        <end position="69"/>
    </location>
</feature>
<evidence type="ECO:0000256" key="1">
    <source>
        <dbReference type="SAM" id="Phobius"/>
    </source>
</evidence>
<reference evidence="2" key="1">
    <citation type="submission" date="2018-09" db="EMBL/GenBank/DDBJ databases">
        <title>Murine metabolic-syndrome-specific gut microbial biobank.</title>
        <authorList>
            <person name="Liu C."/>
        </authorList>
    </citation>
    <scope>NUCLEOTIDE SEQUENCE</scope>
    <source>
        <strain evidence="2">D42-62</strain>
    </source>
</reference>
<gene>
    <name evidence="2" type="ORF">D5281_17380</name>
</gene>
<organism evidence="2 3">
    <name type="scientific">Parablautia muri</name>
    <dbReference type="NCBI Taxonomy" id="2320879"/>
    <lineage>
        <taxon>Bacteria</taxon>
        <taxon>Bacillati</taxon>
        <taxon>Bacillota</taxon>
        <taxon>Clostridia</taxon>
        <taxon>Lachnospirales</taxon>
        <taxon>Lachnospiraceae</taxon>
        <taxon>Parablautia</taxon>
    </lineage>
</organism>
<evidence type="ECO:0008006" key="4">
    <source>
        <dbReference type="Google" id="ProtNLM"/>
    </source>
</evidence>
<keyword evidence="3" id="KW-1185">Reference proteome</keyword>
<keyword evidence="1" id="KW-1133">Transmembrane helix</keyword>
<dbReference type="OrthoDB" id="2015768at2"/>
<sequence>MNHKMDERLPQVVEDRLQEAYEAIRKGEVKQVKQMEKYKNRNKRWMSVAAAIIILVSVPSVVFAAMTYFQKSAQRREDQITYEFVLNYELRPYTRQHYKDGALLSEEKAEQKILRVDIDVHCYERQEGEVPLNFDLEYVEQKPDGAYTWRKDYYTSVPE</sequence>
<evidence type="ECO:0000313" key="3">
    <source>
        <dbReference type="Proteomes" id="UP001154420"/>
    </source>
</evidence>
<evidence type="ECO:0000313" key="2">
    <source>
        <dbReference type="EMBL" id="NBJ94309.1"/>
    </source>
</evidence>
<name>A0A9X5BHU8_9FIRM</name>
<keyword evidence="1" id="KW-0472">Membrane</keyword>
<protein>
    <recommendedName>
        <fullName evidence="4">DUF4179 domain-containing protein</fullName>
    </recommendedName>
</protein>
<accession>A0A9X5BHU8</accession>